<dbReference type="EMBL" id="JBHSKM010000024">
    <property type="protein sequence ID" value="MFC5218406.1"/>
    <property type="molecule type" value="Genomic_DNA"/>
</dbReference>
<keyword evidence="5" id="KW-1185">Reference proteome</keyword>
<dbReference type="Pfam" id="PF20270">
    <property type="entry name" value="CATRA-C"/>
    <property type="match status" value="1"/>
</dbReference>
<gene>
    <name evidence="4" type="ORF">ACFPQ9_31650</name>
</gene>
<dbReference type="Pfam" id="PF20269">
    <property type="entry name" value="CATRA-N"/>
    <property type="match status" value="1"/>
</dbReference>
<evidence type="ECO:0000259" key="2">
    <source>
        <dbReference type="Pfam" id="PF20269"/>
    </source>
</evidence>
<evidence type="ECO:0000256" key="1">
    <source>
        <dbReference type="SAM" id="Phobius"/>
    </source>
</evidence>
<dbReference type="RefSeq" id="WP_380861096.1">
    <property type="nucleotide sequence ID" value="NZ_JBHSKM010000024.1"/>
</dbReference>
<feature type="domain" description="CASPASE and TPR Repeat-Associated C-terminal" evidence="3">
    <location>
        <begin position="237"/>
        <end position="371"/>
    </location>
</feature>
<evidence type="ECO:0000259" key="3">
    <source>
        <dbReference type="Pfam" id="PF20270"/>
    </source>
</evidence>
<sequence>MLQAEALGVHLFFVTGGERQEDALALLRETWERCGTVLGMTEPVGRVGVGIRPEGGWEALADGTGTGTGAGTGAAGLLAARGRPGPGLRQAALRREHDVLCLSVMLAPDAAEGLGWAELDALWSAALPGGATTERPGSGLLGSARLYLARPAASDERPSPDPDGWLTEAVRTRVPADPTAPDAWADAGTAVRQGFAVWEASAARDTRAARRLVVIAARDRDPELTAWTWTTRARGLPPFARYLLHAAKIRYQLRVRDAAGGIGRLRADTDTAITRLLALTADPHGPSRRSDLLRASHVLVGLQTRERGLVDRSTRIREMGRTVEIAAANLAALCQDPATGGPFADDRALAEWFVQRLDDEATYLEAALRRAEQVGALADQSLQRTLQRRQETVNLGLTGAIGAILMSLAAVQSLQYTVPLPGPVKPAVVTALGALALVASLVVLRAVAPGRRWSLTLLRLGVAALGAALGWTAAAAGGGAPSPGWTWLCAAAGAATALGIAVTATNRGDPRQ</sequence>
<accession>A0ABW0CUE7</accession>
<protein>
    <submittedName>
        <fullName evidence="4">CATRA conflict system CASPASE/TPR repeat-associated protein</fullName>
    </submittedName>
</protein>
<feature type="domain" description="CASPASE and TPR Repeat-Associated N-terminal" evidence="2">
    <location>
        <begin position="6"/>
        <end position="231"/>
    </location>
</feature>
<keyword evidence="1" id="KW-0472">Membrane</keyword>
<comment type="caution">
    <text evidence="4">The sequence shown here is derived from an EMBL/GenBank/DDBJ whole genome shotgun (WGS) entry which is preliminary data.</text>
</comment>
<name>A0ABW0CUE7_STRCD</name>
<keyword evidence="1" id="KW-0812">Transmembrane</keyword>
<keyword evidence="1" id="KW-1133">Transmembrane helix</keyword>
<feature type="transmembrane region" description="Helical" evidence="1">
    <location>
        <begin position="393"/>
        <end position="415"/>
    </location>
</feature>
<reference evidence="5" key="1">
    <citation type="journal article" date="2019" name="Int. J. Syst. Evol. Microbiol.">
        <title>The Global Catalogue of Microorganisms (GCM) 10K type strain sequencing project: providing services to taxonomists for standard genome sequencing and annotation.</title>
        <authorList>
            <consortium name="The Broad Institute Genomics Platform"/>
            <consortium name="The Broad Institute Genome Sequencing Center for Infectious Disease"/>
            <person name="Wu L."/>
            <person name="Ma J."/>
        </authorList>
    </citation>
    <scope>NUCLEOTIDE SEQUENCE [LARGE SCALE GENOMIC DNA]</scope>
    <source>
        <strain evidence="5">KCTC 42586</strain>
    </source>
</reference>
<dbReference type="InterPro" id="IPR046922">
    <property type="entry name" value="CATRA-N"/>
</dbReference>
<organism evidence="4 5">
    <name type="scientific">Streptomyces coerulescens</name>
    <dbReference type="NCBI Taxonomy" id="29304"/>
    <lineage>
        <taxon>Bacteria</taxon>
        <taxon>Bacillati</taxon>
        <taxon>Actinomycetota</taxon>
        <taxon>Actinomycetes</taxon>
        <taxon>Kitasatosporales</taxon>
        <taxon>Streptomycetaceae</taxon>
        <taxon>Streptomyces</taxon>
    </lineage>
</organism>
<feature type="transmembrane region" description="Helical" evidence="1">
    <location>
        <begin position="485"/>
        <end position="504"/>
    </location>
</feature>
<dbReference type="InterPro" id="IPR046923">
    <property type="entry name" value="CATRA-C"/>
</dbReference>
<proteinExistence type="predicted"/>
<evidence type="ECO:0000313" key="5">
    <source>
        <dbReference type="Proteomes" id="UP001596263"/>
    </source>
</evidence>
<dbReference type="NCBIfam" id="NF038357">
    <property type="entry name" value="BN6_48550_fam"/>
    <property type="match status" value="1"/>
</dbReference>
<feature type="transmembrane region" description="Helical" evidence="1">
    <location>
        <begin position="460"/>
        <end position="479"/>
    </location>
</feature>
<evidence type="ECO:0000313" key="4">
    <source>
        <dbReference type="EMBL" id="MFC5218406.1"/>
    </source>
</evidence>
<dbReference type="Proteomes" id="UP001596263">
    <property type="component" value="Unassembled WGS sequence"/>
</dbReference>
<feature type="transmembrane region" description="Helical" evidence="1">
    <location>
        <begin position="427"/>
        <end position="448"/>
    </location>
</feature>